<name>A0AAW0QHU9_9PEZI</name>
<dbReference type="GO" id="GO:0016491">
    <property type="term" value="F:oxidoreductase activity"/>
    <property type="evidence" value="ECO:0007669"/>
    <property type="project" value="UniProtKB-KW"/>
</dbReference>
<evidence type="ECO:0000256" key="3">
    <source>
        <dbReference type="ARBA" id="ARBA00023002"/>
    </source>
</evidence>
<sequence>MGTQFGHIYRQLTFKPKPLPLGIRLDGQTAIVTGAGNGSLGLEAAKELAAHGLARLILAVRNTAATNAEAAKQQILEQSSPEPVACDVQIWEVDYESFESMAAFATRARAELDRLDVVILSAGVKKLEFVRTKTGHESNIQVNHLGTAYLSLLLLPSLRQTARQTGRKSRLTIVASEVHFWTPFSERSAPLILQRLDEKSSFGEKGDMERYNTSKLLNVLWMRELSSQVSPASASVSSGKSPVTINAVNPGFCTSALHRSHVMPGQAFINHVLAWTPTQGGYCLTNAACGHHDRQGAYISEQEVKPTSSFVTSAEGEKSQKRLWDETVTLFQDVDRSFDLKYLLGS</sequence>
<comment type="caution">
    <text evidence="4">The sequence shown here is derived from an EMBL/GenBank/DDBJ whole genome shotgun (WGS) entry which is preliminary data.</text>
</comment>
<accession>A0AAW0QHU9</accession>
<dbReference type="InterPro" id="IPR002347">
    <property type="entry name" value="SDR_fam"/>
</dbReference>
<evidence type="ECO:0000313" key="4">
    <source>
        <dbReference type="EMBL" id="KAK8105597.1"/>
    </source>
</evidence>
<dbReference type="EMBL" id="JAQQWP010000008">
    <property type="protein sequence ID" value="KAK8105597.1"/>
    <property type="molecule type" value="Genomic_DNA"/>
</dbReference>
<dbReference type="PANTHER" id="PTHR24320">
    <property type="entry name" value="RETINOL DEHYDROGENASE"/>
    <property type="match status" value="1"/>
</dbReference>
<keyword evidence="5" id="KW-1185">Reference proteome</keyword>
<dbReference type="Gene3D" id="3.40.50.720">
    <property type="entry name" value="NAD(P)-binding Rossmann-like Domain"/>
    <property type="match status" value="1"/>
</dbReference>
<dbReference type="PRINTS" id="PR00081">
    <property type="entry name" value="GDHRDH"/>
</dbReference>
<dbReference type="AlphaFoldDB" id="A0AAW0QHU9"/>
<evidence type="ECO:0000256" key="1">
    <source>
        <dbReference type="ARBA" id="ARBA00006484"/>
    </source>
</evidence>
<protein>
    <submittedName>
        <fullName evidence="4">NAD(P)-binding protein</fullName>
    </submittedName>
</protein>
<dbReference type="InterPro" id="IPR036291">
    <property type="entry name" value="NAD(P)-bd_dom_sf"/>
</dbReference>
<evidence type="ECO:0000256" key="2">
    <source>
        <dbReference type="ARBA" id="ARBA00022857"/>
    </source>
</evidence>
<evidence type="ECO:0000313" key="5">
    <source>
        <dbReference type="Proteomes" id="UP001392437"/>
    </source>
</evidence>
<gene>
    <name evidence="4" type="ORF">PG999_008956</name>
</gene>
<dbReference type="Proteomes" id="UP001392437">
    <property type="component" value="Unassembled WGS sequence"/>
</dbReference>
<dbReference type="Pfam" id="PF00106">
    <property type="entry name" value="adh_short"/>
    <property type="match status" value="1"/>
</dbReference>
<reference evidence="4 5" key="1">
    <citation type="submission" date="2023-01" db="EMBL/GenBank/DDBJ databases">
        <title>Analysis of 21 Apiospora genomes using comparative genomics revels a genus with tremendous synthesis potential of carbohydrate active enzymes and secondary metabolites.</title>
        <authorList>
            <person name="Sorensen T."/>
        </authorList>
    </citation>
    <scope>NUCLEOTIDE SEQUENCE [LARGE SCALE GENOMIC DNA]</scope>
    <source>
        <strain evidence="4 5">CBS 117206</strain>
    </source>
</reference>
<organism evidence="4 5">
    <name type="scientific">Apiospora kogelbergensis</name>
    <dbReference type="NCBI Taxonomy" id="1337665"/>
    <lineage>
        <taxon>Eukaryota</taxon>
        <taxon>Fungi</taxon>
        <taxon>Dikarya</taxon>
        <taxon>Ascomycota</taxon>
        <taxon>Pezizomycotina</taxon>
        <taxon>Sordariomycetes</taxon>
        <taxon>Xylariomycetidae</taxon>
        <taxon>Amphisphaeriales</taxon>
        <taxon>Apiosporaceae</taxon>
        <taxon>Apiospora</taxon>
    </lineage>
</organism>
<keyword evidence="2" id="KW-0521">NADP</keyword>
<dbReference type="SUPFAM" id="SSF51735">
    <property type="entry name" value="NAD(P)-binding Rossmann-fold domains"/>
    <property type="match status" value="1"/>
</dbReference>
<dbReference type="PANTHER" id="PTHR24320:SF252">
    <property type="entry name" value="DEHYDROGENASE_REDUCTASE FAMILY PROTEIN, PUTATIVE (AFU_ORTHOLOGUE AFUA_3G08550)-RELATED"/>
    <property type="match status" value="1"/>
</dbReference>
<comment type="similarity">
    <text evidence="1">Belongs to the short-chain dehydrogenases/reductases (SDR) family.</text>
</comment>
<keyword evidence="3" id="KW-0560">Oxidoreductase</keyword>
<proteinExistence type="inferred from homology"/>